<dbReference type="PANTHER" id="PTHR30146">
    <property type="entry name" value="LACI-RELATED TRANSCRIPTIONAL REPRESSOR"/>
    <property type="match status" value="1"/>
</dbReference>
<dbReference type="Pfam" id="PF13377">
    <property type="entry name" value="Peripla_BP_3"/>
    <property type="match status" value="1"/>
</dbReference>
<dbReference type="GeneID" id="30319707"/>
<dbReference type="Gene3D" id="3.40.50.2300">
    <property type="match status" value="2"/>
</dbReference>
<protein>
    <submittedName>
        <fullName evidence="5">HTH-type transcriptional repressor CytR</fullName>
    </submittedName>
</protein>
<evidence type="ECO:0000256" key="2">
    <source>
        <dbReference type="ARBA" id="ARBA00023125"/>
    </source>
</evidence>
<dbReference type="SUPFAM" id="SSF53822">
    <property type="entry name" value="Periplasmic binding protein-like I"/>
    <property type="match status" value="1"/>
</dbReference>
<dbReference type="InterPro" id="IPR010982">
    <property type="entry name" value="Lambda_DNA-bd_dom_sf"/>
</dbReference>
<sequence>MSIAKVAKIAGVSAATVSRVLNGQQIVKPATRDKVLAAIRACDYQPNLLARQLRTARSGMLLVLVSNITNPFCSLVVRGIEEEAERHGYHILLCNSESNPTRESAYLSLLSGKVVDGVITMDAISCLPGLTAMIGDFPWVQCGEGDTQFRASSVTIDNHQAAMAGVQHLAAKGRQRIALLNGDMRYLYSQQREQGYRQALAELGLDYCRVEYVEGLDYSAGAKAMSDLLTDGPRPDAVFAISDVIAGGAMSTLHQQGLRIPEDIAVMGFDGVPFGSITTPPLTTIVQPMHQFGVRSVQLLLEKIQGQQLPPCHDVLNWQLLERSST</sequence>
<dbReference type="CDD" id="cd06284">
    <property type="entry name" value="PBP1_LacI-like"/>
    <property type="match status" value="1"/>
</dbReference>
<dbReference type="InterPro" id="IPR046335">
    <property type="entry name" value="LacI/GalR-like_sensor"/>
</dbReference>
<evidence type="ECO:0000313" key="5">
    <source>
        <dbReference type="EMBL" id="VEI76703.1"/>
    </source>
</evidence>
<dbReference type="InterPro" id="IPR000843">
    <property type="entry name" value="HTH_LacI"/>
</dbReference>
<dbReference type="GO" id="GO:0000976">
    <property type="term" value="F:transcription cis-regulatory region binding"/>
    <property type="evidence" value="ECO:0007669"/>
    <property type="project" value="TreeGrafter"/>
</dbReference>
<name>A0A0F7H9A7_SERFO</name>
<evidence type="ECO:0000256" key="1">
    <source>
        <dbReference type="ARBA" id="ARBA00023015"/>
    </source>
</evidence>
<keyword evidence="1" id="KW-0805">Transcription regulation</keyword>
<dbReference type="KEGG" id="sfw:WN53_06000"/>
<dbReference type="CDD" id="cd01392">
    <property type="entry name" value="HTH_LacI"/>
    <property type="match status" value="1"/>
</dbReference>
<keyword evidence="2" id="KW-0238">DNA-binding</keyword>
<dbReference type="InterPro" id="IPR028082">
    <property type="entry name" value="Peripla_BP_I"/>
</dbReference>
<accession>A0A0F7H9A7</accession>
<dbReference type="EMBL" id="LR134492">
    <property type="protein sequence ID" value="VEI76703.1"/>
    <property type="molecule type" value="Genomic_DNA"/>
</dbReference>
<dbReference type="PANTHER" id="PTHR30146:SF109">
    <property type="entry name" value="HTH-TYPE TRANSCRIPTIONAL REGULATOR GALS"/>
    <property type="match status" value="1"/>
</dbReference>
<keyword evidence="3" id="KW-0804">Transcription</keyword>
<evidence type="ECO:0000259" key="4">
    <source>
        <dbReference type="PROSITE" id="PS50932"/>
    </source>
</evidence>
<dbReference type="Pfam" id="PF00356">
    <property type="entry name" value="LacI"/>
    <property type="match status" value="1"/>
</dbReference>
<organism evidence="5 7">
    <name type="scientific">Serratia fonticola</name>
    <dbReference type="NCBI Taxonomy" id="47917"/>
    <lineage>
        <taxon>Bacteria</taxon>
        <taxon>Pseudomonadati</taxon>
        <taxon>Pseudomonadota</taxon>
        <taxon>Gammaproteobacteria</taxon>
        <taxon>Enterobacterales</taxon>
        <taxon>Yersiniaceae</taxon>
        <taxon>Serratia</taxon>
    </lineage>
</organism>
<dbReference type="SMART" id="SM00354">
    <property type="entry name" value="HTH_LACI"/>
    <property type="match status" value="1"/>
</dbReference>
<dbReference type="RefSeq" id="WP_024482710.1">
    <property type="nucleotide sequence ID" value="NZ_CAMISI010000020.1"/>
</dbReference>
<proteinExistence type="predicted"/>
<dbReference type="SUPFAM" id="SSF47413">
    <property type="entry name" value="lambda repressor-like DNA-binding domains"/>
    <property type="match status" value="1"/>
</dbReference>
<feature type="domain" description="HTH lacI-type" evidence="4">
    <location>
        <begin position="1"/>
        <end position="55"/>
    </location>
</feature>
<reference evidence="5 7" key="1">
    <citation type="submission" date="2018-12" db="EMBL/GenBank/DDBJ databases">
        <authorList>
            <consortium name="Pathogen Informatics"/>
        </authorList>
    </citation>
    <scope>NUCLEOTIDE SEQUENCE [LARGE SCALE GENOMIC DNA]</scope>
    <source>
        <strain evidence="6">NCTC12965</strain>
        <strain evidence="5 7">NCTC13193</strain>
    </source>
</reference>
<dbReference type="GO" id="GO:0003700">
    <property type="term" value="F:DNA-binding transcription factor activity"/>
    <property type="evidence" value="ECO:0007669"/>
    <property type="project" value="TreeGrafter"/>
</dbReference>
<dbReference type="Proteomes" id="UP000270487">
    <property type="component" value="Chromosome"/>
</dbReference>
<dbReference type="Gene3D" id="1.10.260.40">
    <property type="entry name" value="lambda repressor-like DNA-binding domains"/>
    <property type="match status" value="1"/>
</dbReference>
<dbReference type="AlphaFoldDB" id="A0A0F7H9A7"/>
<dbReference type="EMBL" id="CABEEZ010000164">
    <property type="protein sequence ID" value="VTR60088.1"/>
    <property type="molecule type" value="Genomic_DNA"/>
</dbReference>
<evidence type="ECO:0000313" key="6">
    <source>
        <dbReference type="EMBL" id="VTR60088.1"/>
    </source>
</evidence>
<dbReference type="PROSITE" id="PS50932">
    <property type="entry name" value="HTH_LACI_2"/>
    <property type="match status" value="1"/>
</dbReference>
<gene>
    <name evidence="5" type="primary">cytR_4</name>
    <name evidence="6" type="synonym">cytR_3</name>
    <name evidence="6" type="ORF">NCTC12965_08361</name>
    <name evidence="5" type="ORF">NCTC13193_05460</name>
</gene>
<evidence type="ECO:0000256" key="3">
    <source>
        <dbReference type="ARBA" id="ARBA00023163"/>
    </source>
</evidence>
<evidence type="ECO:0000313" key="7">
    <source>
        <dbReference type="Proteomes" id="UP000270487"/>
    </source>
</evidence>